<organism evidence="1 2">
    <name type="scientific">Burkholderia ubonensis</name>
    <dbReference type="NCBI Taxonomy" id="101571"/>
    <lineage>
        <taxon>Bacteria</taxon>
        <taxon>Pseudomonadati</taxon>
        <taxon>Pseudomonadota</taxon>
        <taxon>Betaproteobacteria</taxon>
        <taxon>Burkholderiales</taxon>
        <taxon>Burkholderiaceae</taxon>
        <taxon>Burkholderia</taxon>
        <taxon>Burkholderia cepacia complex</taxon>
    </lineage>
</organism>
<protein>
    <submittedName>
        <fullName evidence="1">Uncharacterized protein</fullName>
    </submittedName>
</protein>
<evidence type="ECO:0000313" key="2">
    <source>
        <dbReference type="Proteomes" id="UP000065504"/>
    </source>
</evidence>
<sequence length="281" mass="31941">MGKVLDHVFAGLGRQFQHHLAQLRHEDSWRRKERRAGLRQFKAALGARSDAELTLFRDLVHPLLPALQRFIQRELARLQACGDLAPGDPAADEVIDEALARACEQRQQRPRRLEPLQWLYQIAIDFLAEEVARRQRDEGRFISLEGRAPMQSPEAGQEDDEIVFEYWQPDEALRLEDLVPAADETPEDAASTKEMRQRVNTLLADLPTPWRRAVALCRIEARSPAAAARALGAREQEVVSWLAHADAFLKAGLDDLHLVPKSSSIHSRRRSSNAWEHAHET</sequence>
<name>A0A108CEU1_9BURK</name>
<dbReference type="InterPro" id="IPR013324">
    <property type="entry name" value="RNA_pol_sigma_r3/r4-like"/>
</dbReference>
<dbReference type="Proteomes" id="UP000065504">
    <property type="component" value="Unassembled WGS sequence"/>
</dbReference>
<proteinExistence type="predicted"/>
<accession>A0A108CEU1</accession>
<dbReference type="Gene3D" id="1.10.10.10">
    <property type="entry name" value="Winged helix-like DNA-binding domain superfamily/Winged helix DNA-binding domain"/>
    <property type="match status" value="1"/>
</dbReference>
<dbReference type="InterPro" id="IPR036388">
    <property type="entry name" value="WH-like_DNA-bd_sf"/>
</dbReference>
<dbReference type="EMBL" id="LPLU01000093">
    <property type="protein sequence ID" value="KWK73373.1"/>
    <property type="molecule type" value="Genomic_DNA"/>
</dbReference>
<dbReference type="AlphaFoldDB" id="A0A108CEU1"/>
<dbReference type="SUPFAM" id="SSF88659">
    <property type="entry name" value="Sigma3 and sigma4 domains of RNA polymerase sigma factors"/>
    <property type="match status" value="1"/>
</dbReference>
<comment type="caution">
    <text evidence="1">The sequence shown here is derived from an EMBL/GenBank/DDBJ whole genome shotgun (WGS) entry which is preliminary data.</text>
</comment>
<evidence type="ECO:0000313" key="1">
    <source>
        <dbReference type="EMBL" id="KWK73373.1"/>
    </source>
</evidence>
<reference evidence="1 2" key="1">
    <citation type="submission" date="2015-11" db="EMBL/GenBank/DDBJ databases">
        <title>Expanding the genomic diversity of Burkholderia species for the development of highly accurate diagnostics.</title>
        <authorList>
            <person name="Sahl J."/>
            <person name="Keim P."/>
            <person name="Wagner D."/>
        </authorList>
    </citation>
    <scope>NUCLEOTIDE SEQUENCE [LARGE SCALE GENOMIC DNA]</scope>
    <source>
        <strain evidence="1 2">MSMB782WGS</strain>
    </source>
</reference>
<gene>
    <name evidence="1" type="ORF">WM16_16390</name>
</gene>